<dbReference type="EMBL" id="JBJKBG010000007">
    <property type="protein sequence ID" value="KAL3732294.1"/>
    <property type="molecule type" value="Genomic_DNA"/>
</dbReference>
<keyword evidence="2" id="KW-1185">Reference proteome</keyword>
<comment type="caution">
    <text evidence="1">The sequence shown here is derived from an EMBL/GenBank/DDBJ whole genome shotgun (WGS) entry which is preliminary data.</text>
</comment>
<sequence>MEPHLTSPHLAVVERRRIVVFGFGTVLVFEHVKRMSKRLGVRGCLSRACVTFEPKKSLPNRLMGAPTRAPSAGSSRPSVEWTLEGGAPWSGDSAVAIGVFAVGREGLERVPSPNTEYLMALVLEYPLRRRFWEGRAFGVLPSRHV</sequence>
<name>A0ABD3K193_EUCGL</name>
<evidence type="ECO:0000313" key="2">
    <source>
        <dbReference type="Proteomes" id="UP001634007"/>
    </source>
</evidence>
<evidence type="ECO:0000313" key="1">
    <source>
        <dbReference type="EMBL" id="KAL3732294.1"/>
    </source>
</evidence>
<gene>
    <name evidence="1" type="ORF">ACJRO7_029032</name>
</gene>
<dbReference type="AlphaFoldDB" id="A0ABD3K193"/>
<accession>A0ABD3K193</accession>
<proteinExistence type="predicted"/>
<organism evidence="1 2">
    <name type="scientific">Eucalyptus globulus</name>
    <name type="common">Tasmanian blue gum</name>
    <dbReference type="NCBI Taxonomy" id="34317"/>
    <lineage>
        <taxon>Eukaryota</taxon>
        <taxon>Viridiplantae</taxon>
        <taxon>Streptophyta</taxon>
        <taxon>Embryophyta</taxon>
        <taxon>Tracheophyta</taxon>
        <taxon>Spermatophyta</taxon>
        <taxon>Magnoliopsida</taxon>
        <taxon>eudicotyledons</taxon>
        <taxon>Gunneridae</taxon>
        <taxon>Pentapetalae</taxon>
        <taxon>rosids</taxon>
        <taxon>malvids</taxon>
        <taxon>Myrtales</taxon>
        <taxon>Myrtaceae</taxon>
        <taxon>Myrtoideae</taxon>
        <taxon>Eucalypteae</taxon>
        <taxon>Eucalyptus</taxon>
    </lineage>
</organism>
<protein>
    <submittedName>
        <fullName evidence="1">Uncharacterized protein</fullName>
    </submittedName>
</protein>
<reference evidence="1 2" key="1">
    <citation type="submission" date="2024-11" db="EMBL/GenBank/DDBJ databases">
        <title>Chromosome-level genome assembly of Eucalyptus globulus Labill. provides insights into its genome evolution.</title>
        <authorList>
            <person name="Li X."/>
        </authorList>
    </citation>
    <scope>NUCLEOTIDE SEQUENCE [LARGE SCALE GENOMIC DNA]</scope>
    <source>
        <strain evidence="1">CL2024</strain>
        <tissue evidence="1">Fresh tender leaves</tissue>
    </source>
</reference>
<dbReference type="Proteomes" id="UP001634007">
    <property type="component" value="Unassembled WGS sequence"/>
</dbReference>